<dbReference type="KEGG" id="mlut:JET14_13205"/>
<organism evidence="1 2">
    <name type="scientific">Martelella lutilitoris</name>
    <dbReference type="NCBI Taxonomy" id="2583532"/>
    <lineage>
        <taxon>Bacteria</taxon>
        <taxon>Pseudomonadati</taxon>
        <taxon>Pseudomonadota</taxon>
        <taxon>Alphaproteobacteria</taxon>
        <taxon>Hyphomicrobiales</taxon>
        <taxon>Aurantimonadaceae</taxon>
        <taxon>Martelella</taxon>
    </lineage>
</organism>
<reference evidence="1 2" key="1">
    <citation type="submission" date="2020-12" db="EMBL/GenBank/DDBJ databases">
        <authorList>
            <person name="Zheng R.K."/>
            <person name="Sun C.M."/>
        </authorList>
    </citation>
    <scope>NUCLEOTIDE SEQUENCE [LARGE SCALE GENOMIC DNA]</scope>
    <source>
        <strain evidence="1 2">ZRK001</strain>
    </source>
</reference>
<accession>A0A7T7KK28</accession>
<protein>
    <recommendedName>
        <fullName evidence="3">Baseplate protein J-like domain-containing protein</fullName>
    </recommendedName>
</protein>
<evidence type="ECO:0008006" key="3">
    <source>
        <dbReference type="Google" id="ProtNLM"/>
    </source>
</evidence>
<evidence type="ECO:0000313" key="2">
    <source>
        <dbReference type="Proteomes" id="UP000596083"/>
    </source>
</evidence>
<dbReference type="Proteomes" id="UP000596083">
    <property type="component" value="Chromosome"/>
</dbReference>
<gene>
    <name evidence="1" type="ORF">JET14_13205</name>
</gene>
<name>A0A7T7KK28_9HYPH</name>
<dbReference type="AlphaFoldDB" id="A0A7T7KK28"/>
<proteinExistence type="predicted"/>
<evidence type="ECO:0000313" key="1">
    <source>
        <dbReference type="EMBL" id="QQM29285.1"/>
    </source>
</evidence>
<dbReference type="RefSeq" id="WP_200334107.1">
    <property type="nucleotide sequence ID" value="NZ_CP066786.1"/>
</dbReference>
<dbReference type="EMBL" id="CP066786">
    <property type="protein sequence ID" value="QQM29285.1"/>
    <property type="molecule type" value="Genomic_DNA"/>
</dbReference>
<sequence>MTDYGVLSSGFNRKPLAVILAEIEAANIEVFGPGLIQTAQTPMGQLNGLRADLLSQVWESFEDVYQSYDPDQAEDTRLDTLARLRLISRTAGELDESLRQAITNAGAANTRDADFYRAILNVSGVTWAKIHVNDDDATDANGQDAHSVCVAVIGGDDEAVATTARQFIVPGIGSYGNTPVPTEIDGVCRNIFIMRPTDIPIFLELDITKTNGDDGCPPPSNNAIAAALQDGLSGSNRPANGRDITEHMIRTVIAQSWRNVEVTAIQGARVGDTATDLPISIDFDEIASIDLDNITITAA</sequence>